<feature type="transmembrane region" description="Helical" evidence="17">
    <location>
        <begin position="548"/>
        <end position="566"/>
    </location>
</feature>
<feature type="transmembrane region" description="Helical" evidence="17">
    <location>
        <begin position="669"/>
        <end position="691"/>
    </location>
</feature>
<evidence type="ECO:0000256" key="8">
    <source>
        <dbReference type="ARBA" id="ARBA00022882"/>
    </source>
</evidence>
<feature type="domain" description="Ion transport" evidence="18">
    <location>
        <begin position="547"/>
        <end position="775"/>
    </location>
</feature>
<feature type="transmembrane region" description="Helical" evidence="17">
    <location>
        <begin position="1542"/>
        <end position="1563"/>
    </location>
</feature>
<evidence type="ECO:0000256" key="9">
    <source>
        <dbReference type="ARBA" id="ARBA00022989"/>
    </source>
</evidence>
<keyword evidence="12" id="KW-0325">Glycoprotein</keyword>
<evidence type="ECO:0000259" key="18">
    <source>
        <dbReference type="Pfam" id="PF00520"/>
    </source>
</evidence>
<evidence type="ECO:0000256" key="5">
    <source>
        <dbReference type="ARBA" id="ARBA00022692"/>
    </source>
</evidence>
<evidence type="ECO:0000256" key="10">
    <source>
        <dbReference type="ARBA" id="ARBA00023065"/>
    </source>
</evidence>
<evidence type="ECO:0000256" key="17">
    <source>
        <dbReference type="SAM" id="Phobius"/>
    </source>
</evidence>
<feature type="transmembrane region" description="Helical" evidence="17">
    <location>
        <begin position="746"/>
        <end position="769"/>
    </location>
</feature>
<name>A0A8C1XMJ6_CYPCA</name>
<dbReference type="PRINTS" id="PR01629">
    <property type="entry name" value="TVDCCALPHA1"/>
</dbReference>
<feature type="coiled-coil region" evidence="15">
    <location>
        <begin position="1268"/>
        <end position="1301"/>
    </location>
</feature>
<dbReference type="PANTHER" id="PTHR45628:SF37">
    <property type="entry name" value="VOLTAGE-DEPENDENT T-TYPE CALCIUM CHANNEL SUBUNIT ALPHA-1H"/>
    <property type="match status" value="1"/>
</dbReference>
<evidence type="ECO:0000256" key="13">
    <source>
        <dbReference type="ARBA" id="ARBA00023303"/>
    </source>
</evidence>
<dbReference type="Ensembl" id="ENSCCRT00015084959.1">
    <property type="protein sequence ID" value="ENSCCRP00015082273.1"/>
    <property type="gene ID" value="ENSCCRG00015032846.1"/>
</dbReference>
<keyword evidence="11 17" id="KW-0472">Membrane</keyword>
<evidence type="ECO:0000256" key="7">
    <source>
        <dbReference type="ARBA" id="ARBA00022837"/>
    </source>
</evidence>
<dbReference type="GO" id="GO:0008331">
    <property type="term" value="F:high voltage-gated calcium channel activity"/>
    <property type="evidence" value="ECO:0007669"/>
    <property type="project" value="TreeGrafter"/>
</dbReference>
<feature type="transmembrane region" description="Helical" evidence="17">
    <location>
        <begin position="199"/>
        <end position="219"/>
    </location>
</feature>
<dbReference type="FunFam" id="1.20.120.350:FF:000008">
    <property type="entry name" value="Voltage-dependent T-type calcium channel subunit alpha"/>
    <property type="match status" value="1"/>
</dbReference>
<evidence type="ECO:0000256" key="16">
    <source>
        <dbReference type="SAM" id="MobiDB-lite"/>
    </source>
</evidence>
<keyword evidence="2" id="KW-0813">Transport</keyword>
<evidence type="ECO:0000256" key="15">
    <source>
        <dbReference type="SAM" id="Coils"/>
    </source>
</evidence>
<comment type="subcellular location">
    <subcellularLocation>
        <location evidence="1">Membrane</location>
        <topology evidence="1">Multi-pass membrane protein</topology>
    </subcellularLocation>
</comment>
<feature type="compositionally biased region" description="Basic and acidic residues" evidence="16">
    <location>
        <begin position="886"/>
        <end position="896"/>
    </location>
</feature>
<feature type="region of interest" description="Disordered" evidence="16">
    <location>
        <begin position="835"/>
        <end position="909"/>
    </location>
</feature>
<evidence type="ECO:0000256" key="3">
    <source>
        <dbReference type="ARBA" id="ARBA00022568"/>
    </source>
</evidence>
<organism evidence="19 20">
    <name type="scientific">Cyprinus carpio</name>
    <name type="common">Common carp</name>
    <dbReference type="NCBI Taxonomy" id="7962"/>
    <lineage>
        <taxon>Eukaryota</taxon>
        <taxon>Metazoa</taxon>
        <taxon>Chordata</taxon>
        <taxon>Craniata</taxon>
        <taxon>Vertebrata</taxon>
        <taxon>Euteleostomi</taxon>
        <taxon>Actinopterygii</taxon>
        <taxon>Neopterygii</taxon>
        <taxon>Teleostei</taxon>
        <taxon>Ostariophysi</taxon>
        <taxon>Cypriniformes</taxon>
        <taxon>Cyprinidae</taxon>
        <taxon>Cyprininae</taxon>
        <taxon>Cyprinus</taxon>
    </lineage>
</organism>
<dbReference type="GO" id="GO:0098703">
    <property type="term" value="P:calcium ion import across plasma membrane"/>
    <property type="evidence" value="ECO:0007669"/>
    <property type="project" value="TreeGrafter"/>
</dbReference>
<feature type="transmembrane region" description="Helical" evidence="17">
    <location>
        <begin position="1321"/>
        <end position="1338"/>
    </location>
</feature>
<keyword evidence="5 17" id="KW-0812">Transmembrane</keyword>
<keyword evidence="6" id="KW-0677">Repeat</keyword>
<feature type="domain" description="Ion transport" evidence="18">
    <location>
        <begin position="71"/>
        <end position="367"/>
    </location>
</feature>
<feature type="compositionally biased region" description="Low complexity" evidence="16">
    <location>
        <begin position="863"/>
        <end position="881"/>
    </location>
</feature>
<evidence type="ECO:0000256" key="11">
    <source>
        <dbReference type="ARBA" id="ARBA00023136"/>
    </source>
</evidence>
<dbReference type="FunFam" id="1.10.287.70:FF:000136">
    <property type="entry name" value="Voltage-dependent T-type calcium channel subunit alpha"/>
    <property type="match status" value="1"/>
</dbReference>
<evidence type="ECO:0000256" key="1">
    <source>
        <dbReference type="ARBA" id="ARBA00004141"/>
    </source>
</evidence>
<feature type="transmembrane region" description="Helical" evidence="17">
    <location>
        <begin position="578"/>
        <end position="599"/>
    </location>
</feature>
<dbReference type="Gene3D" id="1.20.120.350">
    <property type="entry name" value="Voltage-gated potassium channels. Chain C"/>
    <property type="match status" value="4"/>
</dbReference>
<dbReference type="Pfam" id="PF00520">
    <property type="entry name" value="Ion_trans"/>
    <property type="match status" value="4"/>
</dbReference>
<keyword evidence="9 17" id="KW-1133">Transmembrane helix</keyword>
<dbReference type="InterPro" id="IPR005821">
    <property type="entry name" value="Ion_trans_dom"/>
</dbReference>
<dbReference type="SUPFAM" id="SSF81324">
    <property type="entry name" value="Voltage-gated potassium channels"/>
    <property type="match status" value="4"/>
</dbReference>
<dbReference type="Gene3D" id="1.10.287.70">
    <property type="match status" value="4"/>
</dbReference>
<evidence type="ECO:0000313" key="19">
    <source>
        <dbReference type="Ensembl" id="ENSCCRP00015082273.1"/>
    </source>
</evidence>
<feature type="transmembrane region" description="Helical" evidence="17">
    <location>
        <begin position="344"/>
        <end position="362"/>
    </location>
</feature>
<feature type="transmembrane region" description="Helical" evidence="17">
    <location>
        <begin position="109"/>
        <end position="129"/>
    </location>
</feature>
<dbReference type="FunFam" id="1.20.120.350:FF:000009">
    <property type="entry name" value="Voltage-dependent T-type calcium channel subunit alpha"/>
    <property type="match status" value="1"/>
</dbReference>
<evidence type="ECO:0000256" key="6">
    <source>
        <dbReference type="ARBA" id="ARBA00022737"/>
    </source>
</evidence>
<feature type="transmembrane region" description="Helical" evidence="17">
    <location>
        <begin position="1358"/>
        <end position="1377"/>
    </location>
</feature>
<protein>
    <submittedName>
        <fullName evidence="19">Calcium channel, voltage-dependent, T type, alpha 1H subunit a</fullName>
    </submittedName>
</protein>
<feature type="region of interest" description="Disordered" evidence="16">
    <location>
        <begin position="1"/>
        <end position="42"/>
    </location>
</feature>
<comment type="catalytic activity">
    <reaction evidence="14">
        <text>Ca(2+)(in) = Ca(2+)(out)</text>
        <dbReference type="Rhea" id="RHEA:29671"/>
        <dbReference type="ChEBI" id="CHEBI:29108"/>
    </reaction>
</comment>
<feature type="transmembrane region" description="Helical" evidence="17">
    <location>
        <begin position="1018"/>
        <end position="1036"/>
    </location>
</feature>
<feature type="transmembrane region" description="Helical" evidence="17">
    <location>
        <begin position="1143"/>
        <end position="1162"/>
    </location>
</feature>
<keyword evidence="15" id="KW-0175">Coiled coil</keyword>
<dbReference type="FunFam" id="1.20.120.350:FF:000012">
    <property type="entry name" value="Voltage-dependent T-type calcium channel subunit alpha"/>
    <property type="match status" value="1"/>
</dbReference>
<evidence type="ECO:0000313" key="20">
    <source>
        <dbReference type="Proteomes" id="UP000694700"/>
    </source>
</evidence>
<evidence type="ECO:0000256" key="14">
    <source>
        <dbReference type="ARBA" id="ARBA00036634"/>
    </source>
</evidence>
<dbReference type="InterPro" id="IPR027359">
    <property type="entry name" value="Volt_channel_dom_sf"/>
</dbReference>
<reference evidence="19" key="1">
    <citation type="submission" date="2025-08" db="UniProtKB">
        <authorList>
            <consortium name="Ensembl"/>
        </authorList>
    </citation>
    <scope>IDENTIFICATION</scope>
</reference>
<keyword evidence="7" id="KW-0106">Calcium</keyword>
<dbReference type="GO" id="GO:0005891">
    <property type="term" value="C:voltage-gated calcium channel complex"/>
    <property type="evidence" value="ECO:0007669"/>
    <property type="project" value="InterPro"/>
</dbReference>
<evidence type="ECO:0000256" key="2">
    <source>
        <dbReference type="ARBA" id="ARBA00022448"/>
    </source>
</evidence>
<dbReference type="PANTHER" id="PTHR45628">
    <property type="entry name" value="VOLTAGE-DEPENDENT CALCIUM CHANNEL TYPE A SUBUNIT ALPHA-1"/>
    <property type="match status" value="1"/>
</dbReference>
<keyword evidence="13" id="KW-0407">Ion channel</keyword>
<keyword evidence="4" id="KW-0107">Calcium channel</keyword>
<dbReference type="Proteomes" id="UP000694700">
    <property type="component" value="Unplaced"/>
</dbReference>
<feature type="domain" description="Ion transport" evidence="18">
    <location>
        <begin position="1016"/>
        <end position="1275"/>
    </location>
</feature>
<feature type="region of interest" description="Disordered" evidence="16">
    <location>
        <begin position="810"/>
        <end position="829"/>
    </location>
</feature>
<feature type="transmembrane region" description="Helical" evidence="17">
    <location>
        <begin position="1241"/>
        <end position="1265"/>
    </location>
</feature>
<dbReference type="FunFam" id="1.20.120.350:FF:000007">
    <property type="entry name" value="Voltage-dependent T-type calcium channel subunit alpha"/>
    <property type="match status" value="1"/>
</dbReference>
<feature type="domain" description="Ion transport" evidence="18">
    <location>
        <begin position="1321"/>
        <end position="1574"/>
    </location>
</feature>
<feature type="transmembrane region" description="Helical" evidence="17">
    <location>
        <begin position="1079"/>
        <end position="1098"/>
    </location>
</feature>
<keyword evidence="8" id="KW-0851">Voltage-gated channel</keyword>
<accession>A0A8C1XMJ6</accession>
<dbReference type="InterPro" id="IPR050599">
    <property type="entry name" value="VDCC_alpha-1_subunit"/>
</dbReference>
<dbReference type="FunFam" id="1.10.287.70:FF:000054">
    <property type="entry name" value="Voltage-dependent T-type calcium channel subunit alpha"/>
    <property type="match status" value="1"/>
</dbReference>
<feature type="transmembrane region" description="Helical" evidence="17">
    <location>
        <begin position="1449"/>
        <end position="1470"/>
    </location>
</feature>
<evidence type="ECO:0000256" key="4">
    <source>
        <dbReference type="ARBA" id="ARBA00022673"/>
    </source>
</evidence>
<feature type="compositionally biased region" description="Polar residues" evidence="16">
    <location>
        <begin position="10"/>
        <end position="26"/>
    </location>
</feature>
<keyword evidence="10" id="KW-0406">Ion transport</keyword>
<proteinExistence type="predicted"/>
<sequence length="1698" mass="191968">VRSKMLPPKKSSTWIPVHESSQTQGSGARDPTPDLVSDEEEQPPYPALAPVVFFCIKQTTRPRSWCLRMHVSMLVILLNCVTLGMFQPCEDLKCQSEWCVVLQAFDDCIFAFFAVEMVIKMIALGIFGSKCYLGDTWNRLDFFIVMAGMMEYSLDGHNASLSAIRTVRVLRPLRAINRVPSMRILVTLLLDTLPMLGNVLLLCFFVFFIFGIVGVQLWAGLLRNRCFMPDNVKAPYYMNEEGEDNPFICSANKENGMLRCSQVPHLKEGVECTLNASPPGHAYSGLDGTGNSSCVNWNQYYNVCKPGELNPHKGAVNFDNIGYAWIAIFQVICGNYIGFCVSQVGSFFMINLCLVVIATQFSETKQRENQLMQEQRARYLSNDSTLASYSEPGSCYEEMLRYISHLYRKVKRRASRIYSGWQSNNGSPSPVTASGPGEALEMRSITTGSQLTVSSQPTAMHNLSSRTQSVHSIYQGDFQEAPQGQTSTLVGVPALGRLNGDVVYEFSHGAEFKPCRGSHHKILEERNRLAQYWDDFRDRLRRIVDSKYFNRGIMIAILINTLSMGIEYHEQPEELTNILEISNIVFTSMFVLEMLFKLLAFGMFGYIKNPYNIFDGIIVVISVWEIIGQADGGLSVLRTFRLLRVLKLVRFLPALRRQLVVLMKTMDNVATFCMLLMLFIFTFSILGMHLFGCKFSLKMENGDTIPDRKNFDSLLWAIVTVFQILTQEDWNVVLYNGMASTTPWAALYFVALMTFGNYVLFNLLVAILVEGFQAEVTKHLLQLLKMYSLMMSANGHVDLRGTLPPPIIMRTAATPMPTPKSSLGPESVFGLTESRRGSGISIDPNAFDQKSLTSPRRSPCHPRGSGSNWGSRRSSWNSLGRAPSLKRKDTSGERESLLSGEGRGSFEDEDLEGEKLASISGGSLQHPSSLDIPELPQTPSFSSLGDYHDCNGRSLHLPTDLSANLSKEDSISFWFRLKRTFEAYKPKWCKDHEEWSLYLFSPQNKFRMMCQRLISHKLFDHVVLVFIFLNCITIALERPSIQPSVSLLKCSHGMVQVVALGFCAGKHSYLQSTWNVLDGVLVSVSLIDILVSLTYTGGNRILGILRVLRLLRTLRPLRVISRAPGLKLVVETLITSLRPIGNIVLICCAFFIVFGILGVQLFKGKFYHCEGGDTKNITNKLDCIQANYKWIRRKYNFDNLGQALMSLFVLSCKDGWVNIMYDGLDAVGVDMQPERNHNPWMLLYFISFLLIVSFFVLNMFVGVVVENFHKCRQDQEEEEARLREEKRQRLLEKKRRKAQQRPYYADYSPARLYIHTLCTNHYLDLFITCIIGINVVTMSIEHFNQPRYLEEGLKYCNYVFTIIFIIEALLKLVAFGFRRFFKDRWNQLDLAIVLLSIMGITLEEIKMNAALPINPTIIRIMRVLRIARVLKLLKMATGMRSLLDTVMQALPQVGNLGLLFMLLFFIYAALGVELFGKLECNDNNPCEGLSRHATFENFGMAFLTLFRISTGDNWNGIMKDTLRECLPNESNCFSYLPLVSPIYFVTFVLMAQFVLVNVVVAVLMKHLEESNKEAKEDAEMDAEIEMEMEMARRLSNVSAGSSSGPEGRATYIGPHPDSPGQVYMPRFAPNSSLTFPVGSITSVHSQPCESHSLLQVPGVPPHSQFNYLPKIPPPMPSPTHSIGRTLRRQVYSRSSHPY</sequence>
<evidence type="ECO:0000256" key="12">
    <source>
        <dbReference type="ARBA" id="ARBA00023180"/>
    </source>
</evidence>
<dbReference type="FunFam" id="1.10.287.70:FF:000018">
    <property type="entry name" value="Voltage-dependent T-type calcium channel subunit alpha"/>
    <property type="match status" value="1"/>
</dbReference>
<feature type="transmembrane region" description="Helical" evidence="17">
    <location>
        <begin position="71"/>
        <end position="89"/>
    </location>
</feature>
<keyword evidence="3" id="KW-0109">Calcium transport</keyword>
<dbReference type="InterPro" id="IPR005445">
    <property type="entry name" value="VDCC_T_a1"/>
</dbReference>